<dbReference type="RefSeq" id="WP_284279540.1">
    <property type="nucleotide sequence ID" value="NZ_BSOJ01000006.1"/>
</dbReference>
<keyword evidence="4" id="KW-1185">Reference proteome</keyword>
<dbReference type="InterPro" id="IPR017850">
    <property type="entry name" value="Alkaline_phosphatase_core_sf"/>
</dbReference>
<protein>
    <recommendedName>
        <fullName evidence="5">Phosphoesterase</fullName>
    </recommendedName>
</protein>
<dbReference type="Gene3D" id="3.40.720.10">
    <property type="entry name" value="Alkaline Phosphatase, subunit A"/>
    <property type="match status" value="1"/>
</dbReference>
<dbReference type="EMBL" id="BSOJ01000006">
    <property type="protein sequence ID" value="GLR25207.1"/>
    <property type="molecule type" value="Genomic_DNA"/>
</dbReference>
<dbReference type="PANTHER" id="PTHR31956:SF8">
    <property type="entry name" value="ACID PHOSPHATASE PHOA (AFU_ORTHOLOGUE AFUA_1G03570)"/>
    <property type="match status" value="1"/>
</dbReference>
<evidence type="ECO:0000256" key="1">
    <source>
        <dbReference type="ARBA" id="ARBA00022801"/>
    </source>
</evidence>
<name>A0ABQ5YP55_9BURK</name>
<accession>A0ABQ5YP55</accession>
<feature type="chain" id="PRO_5045670643" description="Phosphoesterase" evidence="2">
    <location>
        <begin position="37"/>
        <end position="447"/>
    </location>
</feature>
<evidence type="ECO:0000313" key="4">
    <source>
        <dbReference type="Proteomes" id="UP001156664"/>
    </source>
</evidence>
<feature type="signal peptide" evidence="2">
    <location>
        <begin position="1"/>
        <end position="36"/>
    </location>
</feature>
<reference evidence="4" key="1">
    <citation type="journal article" date="2019" name="Int. J. Syst. Evol. Microbiol.">
        <title>The Global Catalogue of Microorganisms (GCM) 10K type strain sequencing project: providing services to taxonomists for standard genome sequencing and annotation.</title>
        <authorList>
            <consortium name="The Broad Institute Genomics Platform"/>
            <consortium name="The Broad Institute Genome Sequencing Center for Infectious Disease"/>
            <person name="Wu L."/>
            <person name="Ma J."/>
        </authorList>
    </citation>
    <scope>NUCLEOTIDE SEQUENCE [LARGE SCALE GENOMIC DNA]</scope>
    <source>
        <strain evidence="4">NBRC 105857</strain>
    </source>
</reference>
<organism evidence="3 4">
    <name type="scientific">Limnobacter litoralis</name>
    <dbReference type="NCBI Taxonomy" id="481366"/>
    <lineage>
        <taxon>Bacteria</taxon>
        <taxon>Pseudomonadati</taxon>
        <taxon>Pseudomonadota</taxon>
        <taxon>Betaproteobacteria</taxon>
        <taxon>Burkholderiales</taxon>
        <taxon>Burkholderiaceae</taxon>
        <taxon>Limnobacter</taxon>
    </lineage>
</organism>
<keyword evidence="2" id="KW-0732">Signal</keyword>
<dbReference type="PANTHER" id="PTHR31956">
    <property type="entry name" value="NON-SPECIFIC PHOSPHOLIPASE C4-RELATED"/>
    <property type="match status" value="1"/>
</dbReference>
<evidence type="ECO:0000313" key="3">
    <source>
        <dbReference type="EMBL" id="GLR25207.1"/>
    </source>
</evidence>
<dbReference type="InterPro" id="IPR007312">
    <property type="entry name" value="Phosphoesterase"/>
</dbReference>
<dbReference type="PROSITE" id="PS51257">
    <property type="entry name" value="PROKAR_LIPOPROTEIN"/>
    <property type="match status" value="1"/>
</dbReference>
<gene>
    <name evidence="3" type="ORF">GCM10007875_02950</name>
</gene>
<evidence type="ECO:0008006" key="5">
    <source>
        <dbReference type="Google" id="ProtNLM"/>
    </source>
</evidence>
<dbReference type="Pfam" id="PF04185">
    <property type="entry name" value="Phosphoesterase"/>
    <property type="match status" value="1"/>
</dbReference>
<comment type="caution">
    <text evidence="3">The sequence shown here is derived from an EMBL/GenBank/DDBJ whole genome shotgun (WGS) entry which is preliminary data.</text>
</comment>
<sequence length="447" mass="46925">MTLARTFSTFKFATLGVVLALTLAACNSGSNDTANAAGGTVTASQTGNGSAITPSQAAQNTTEPMKNIGHVFVIVLENKNFSQTFGANSPAPYLAKDLVSMGAFVPNYYGVAHNSNPNYLAMISGQGPNIQTQADCQIYSDFIGNPTAVDPNGQALGQGCVYPSFVKTVANQLQDKGLNWKGYMEDMGKDPTREAATCGHPAINSRDNTQSATATDQYATRHNPFVYFHSIIDDQANCDQRVVALDKLEGDLASASTTANYNMIVPNLCNDGHDTGCANGDAGGLVSINDFLKRVVPMILNSPAYMQDGLLIVTFDEAELQSTPTAPSASTFTTIASDLQNQDLQGALNQLPILDKAGACCASTPNVSLNSPLPGIVGFGGGQVGAVMLSPFIKPGTVSNVAYNHYAMLKSIENGFGLDYLGFAAQPGLVTFGVDVFTNLNPPESKP</sequence>
<evidence type="ECO:0000256" key="2">
    <source>
        <dbReference type="SAM" id="SignalP"/>
    </source>
</evidence>
<proteinExistence type="predicted"/>
<keyword evidence="1" id="KW-0378">Hydrolase</keyword>
<dbReference type="Proteomes" id="UP001156664">
    <property type="component" value="Unassembled WGS sequence"/>
</dbReference>